<keyword evidence="1 9" id="KW-0479">Metal-binding</keyword>
<dbReference type="AlphaFoldDB" id="A0AAQ3QF44"/>
<evidence type="ECO:0000256" key="6">
    <source>
        <dbReference type="ARBA" id="ARBA00023163"/>
    </source>
</evidence>
<protein>
    <recommendedName>
        <fullName evidence="9">Dof zinc finger protein</fullName>
    </recommendedName>
</protein>
<comment type="function">
    <text evidence="9">Transcription factor that binds specifically to a 5'-AA[AG]G-3' consensus core sequence.</text>
</comment>
<dbReference type="GO" id="GO:0008270">
    <property type="term" value="F:zinc ion binding"/>
    <property type="evidence" value="ECO:0007669"/>
    <property type="project" value="UniProtKB-KW"/>
</dbReference>
<keyword evidence="6 9" id="KW-0804">Transcription</keyword>
<evidence type="ECO:0000313" key="12">
    <source>
        <dbReference type="EMBL" id="WOL06928.1"/>
    </source>
</evidence>
<dbReference type="GO" id="GO:0003677">
    <property type="term" value="F:DNA binding"/>
    <property type="evidence" value="ECO:0007669"/>
    <property type="project" value="UniProtKB-UniRule"/>
</dbReference>
<dbReference type="Pfam" id="PF02701">
    <property type="entry name" value="Zn_ribbon_Dof"/>
    <property type="match status" value="1"/>
</dbReference>
<keyword evidence="2 8" id="KW-0863">Zinc-finger</keyword>
<evidence type="ECO:0000256" key="5">
    <source>
        <dbReference type="ARBA" id="ARBA00023125"/>
    </source>
</evidence>
<feature type="domain" description="Dof-type" evidence="11">
    <location>
        <begin position="59"/>
        <end position="113"/>
    </location>
</feature>
<dbReference type="PROSITE" id="PS01361">
    <property type="entry name" value="ZF_DOF_1"/>
    <property type="match status" value="1"/>
</dbReference>
<feature type="region of interest" description="Disordered" evidence="10">
    <location>
        <begin position="103"/>
        <end position="163"/>
    </location>
</feature>
<feature type="compositionally biased region" description="Polar residues" evidence="10">
    <location>
        <begin position="139"/>
        <end position="151"/>
    </location>
</feature>
<dbReference type="Proteomes" id="UP001327560">
    <property type="component" value="Chromosome 5"/>
</dbReference>
<keyword evidence="13" id="KW-1185">Reference proteome</keyword>
<reference evidence="12 13" key="1">
    <citation type="submission" date="2023-10" db="EMBL/GenBank/DDBJ databases">
        <title>Chromosome-scale genome assembly provides insights into flower coloration mechanisms of Canna indica.</title>
        <authorList>
            <person name="Li C."/>
        </authorList>
    </citation>
    <scope>NUCLEOTIDE SEQUENCE [LARGE SCALE GENOMIC DNA]</scope>
    <source>
        <tissue evidence="12">Flower</tissue>
    </source>
</reference>
<evidence type="ECO:0000256" key="4">
    <source>
        <dbReference type="ARBA" id="ARBA00023015"/>
    </source>
</evidence>
<dbReference type="PANTHER" id="PTHR31992">
    <property type="entry name" value="DOF ZINC FINGER PROTEIN DOF1.4-RELATED"/>
    <property type="match status" value="1"/>
</dbReference>
<evidence type="ECO:0000256" key="3">
    <source>
        <dbReference type="ARBA" id="ARBA00022833"/>
    </source>
</evidence>
<evidence type="ECO:0000259" key="11">
    <source>
        <dbReference type="PROSITE" id="PS50884"/>
    </source>
</evidence>
<proteinExistence type="predicted"/>
<feature type="compositionally biased region" description="Low complexity" evidence="10">
    <location>
        <begin position="118"/>
        <end position="130"/>
    </location>
</feature>
<keyword evidence="4 9" id="KW-0805">Transcription regulation</keyword>
<evidence type="ECO:0000256" key="9">
    <source>
        <dbReference type="RuleBase" id="RU369094"/>
    </source>
</evidence>
<evidence type="ECO:0000256" key="1">
    <source>
        <dbReference type="ARBA" id="ARBA00022723"/>
    </source>
</evidence>
<dbReference type="GO" id="GO:0005634">
    <property type="term" value="C:nucleus"/>
    <property type="evidence" value="ECO:0007669"/>
    <property type="project" value="UniProtKB-SubCell"/>
</dbReference>
<dbReference type="GO" id="GO:0003700">
    <property type="term" value="F:DNA-binding transcription factor activity"/>
    <property type="evidence" value="ECO:0007669"/>
    <property type="project" value="UniProtKB-UniRule"/>
</dbReference>
<accession>A0AAQ3QF44</accession>
<keyword evidence="3 9" id="KW-0862">Zinc</keyword>
<gene>
    <name evidence="12" type="ORF">Cni_G15663</name>
</gene>
<comment type="subcellular location">
    <subcellularLocation>
        <location evidence="8 9">Nucleus</location>
    </subcellularLocation>
</comment>
<evidence type="ECO:0000313" key="13">
    <source>
        <dbReference type="Proteomes" id="UP001327560"/>
    </source>
</evidence>
<dbReference type="PANTHER" id="PTHR31992:SF75">
    <property type="entry name" value="DOF ZINC FINGER PROTEIN"/>
    <property type="match status" value="1"/>
</dbReference>
<dbReference type="InterPro" id="IPR003851">
    <property type="entry name" value="Znf_Dof"/>
</dbReference>
<evidence type="ECO:0000256" key="7">
    <source>
        <dbReference type="ARBA" id="ARBA00023242"/>
    </source>
</evidence>
<evidence type="ECO:0000256" key="2">
    <source>
        <dbReference type="ARBA" id="ARBA00022771"/>
    </source>
</evidence>
<evidence type="ECO:0000256" key="10">
    <source>
        <dbReference type="SAM" id="MobiDB-lite"/>
    </source>
</evidence>
<dbReference type="EMBL" id="CP136894">
    <property type="protein sequence ID" value="WOL06928.1"/>
    <property type="molecule type" value="Genomic_DNA"/>
</dbReference>
<evidence type="ECO:0000256" key="8">
    <source>
        <dbReference type="PROSITE-ProRule" id="PRU00071"/>
    </source>
</evidence>
<dbReference type="PROSITE" id="PS50884">
    <property type="entry name" value="ZF_DOF_2"/>
    <property type="match status" value="1"/>
</dbReference>
<sequence length="292" mass="31628">MVFPSVPLYLDPPNWNQLHQAHHLSGGGERNEAGITIRPESSMAERTRLPKIPQPEHALRCPRCDSANTKFCYFNNYSLSQPRHFCKACRRYWTRGGALRNVPVGGGCRRNKRSKPGSSAARSTSSTSAASHHRIGATASGTRGPSLTASSHPIPGYGHLGMQSTDDDFRLQEQIQQFPTIMGGGTIGPLPPPVPLPRGAAPLPNLLYSSFGEGIVQAESKLEPPMQFGSAKMEANNAQGIGFPRSQYLVDHSKNSNDLFWGGWAAAATGFNSSSSADNFLDSFSFRSSSQR</sequence>
<organism evidence="12 13">
    <name type="scientific">Canna indica</name>
    <name type="common">Indian-shot</name>
    <dbReference type="NCBI Taxonomy" id="4628"/>
    <lineage>
        <taxon>Eukaryota</taxon>
        <taxon>Viridiplantae</taxon>
        <taxon>Streptophyta</taxon>
        <taxon>Embryophyta</taxon>
        <taxon>Tracheophyta</taxon>
        <taxon>Spermatophyta</taxon>
        <taxon>Magnoliopsida</taxon>
        <taxon>Liliopsida</taxon>
        <taxon>Zingiberales</taxon>
        <taxon>Cannaceae</taxon>
        <taxon>Canna</taxon>
    </lineage>
</organism>
<name>A0AAQ3QF44_9LILI</name>
<keyword evidence="5 8" id="KW-0238">DNA-binding</keyword>
<keyword evidence="7 8" id="KW-0539">Nucleus</keyword>
<dbReference type="InterPro" id="IPR045174">
    <property type="entry name" value="Dof"/>
</dbReference>